<evidence type="ECO:0000313" key="2">
    <source>
        <dbReference type="EMBL" id="TWT63212.1"/>
    </source>
</evidence>
<reference evidence="2 3" key="1">
    <citation type="submission" date="2019-02" db="EMBL/GenBank/DDBJ databases">
        <title>Deep-cultivation of Planctomycetes and their phenomic and genomic characterization uncovers novel biology.</title>
        <authorList>
            <person name="Wiegand S."/>
            <person name="Jogler M."/>
            <person name="Boedeker C."/>
            <person name="Pinto D."/>
            <person name="Vollmers J."/>
            <person name="Rivas-Marin E."/>
            <person name="Kohn T."/>
            <person name="Peeters S.H."/>
            <person name="Heuer A."/>
            <person name="Rast P."/>
            <person name="Oberbeckmann S."/>
            <person name="Bunk B."/>
            <person name="Jeske O."/>
            <person name="Meyerdierks A."/>
            <person name="Storesund J.E."/>
            <person name="Kallscheuer N."/>
            <person name="Luecker S."/>
            <person name="Lage O.M."/>
            <person name="Pohl T."/>
            <person name="Merkel B.J."/>
            <person name="Hornburger P."/>
            <person name="Mueller R.-W."/>
            <person name="Bruemmer F."/>
            <person name="Labrenz M."/>
            <person name="Spormann A.M."/>
            <person name="Op Den Camp H."/>
            <person name="Overmann J."/>
            <person name="Amann R."/>
            <person name="Jetten M.S.M."/>
            <person name="Mascher T."/>
            <person name="Medema M.H."/>
            <person name="Devos D.P."/>
            <person name="Kaster A.-K."/>
            <person name="Ovreas L."/>
            <person name="Rohde M."/>
            <person name="Galperin M.Y."/>
            <person name="Jogler C."/>
        </authorList>
    </citation>
    <scope>NUCLEOTIDE SEQUENCE [LARGE SCALE GENOMIC DNA]</scope>
    <source>
        <strain evidence="2 3">Pan54</strain>
    </source>
</reference>
<accession>A0A5C5XN80</accession>
<dbReference type="RefSeq" id="WP_146504989.1">
    <property type="nucleotide sequence ID" value="NZ_SJPG01000001.1"/>
</dbReference>
<feature type="compositionally biased region" description="Low complexity" evidence="1">
    <location>
        <begin position="109"/>
        <end position="118"/>
    </location>
</feature>
<name>A0A5C5XN80_9PLAN</name>
<keyword evidence="3" id="KW-1185">Reference proteome</keyword>
<proteinExistence type="predicted"/>
<evidence type="ECO:0000313" key="3">
    <source>
        <dbReference type="Proteomes" id="UP000316095"/>
    </source>
</evidence>
<dbReference type="AlphaFoldDB" id="A0A5C5XN80"/>
<comment type="caution">
    <text evidence="2">The sequence shown here is derived from an EMBL/GenBank/DDBJ whole genome shotgun (WGS) entry which is preliminary data.</text>
</comment>
<sequence length="143" mass="15222">MSVSVESDLESLLARLEAGRGRIREGRRRGLVQVGQQVLRDVISEHPVETGRSRAGWGAALSSLGLTTGDGAGDAGGEGEASVIEEAEQTEVEAINFVEYEPFVEYGSRGRSGTGSVRRSLDENRSQGADIVGEEIARAAFEE</sequence>
<dbReference type="Proteomes" id="UP000316095">
    <property type="component" value="Unassembled WGS sequence"/>
</dbReference>
<organism evidence="2 3">
    <name type="scientific">Rubinisphaera italica</name>
    <dbReference type="NCBI Taxonomy" id="2527969"/>
    <lineage>
        <taxon>Bacteria</taxon>
        <taxon>Pseudomonadati</taxon>
        <taxon>Planctomycetota</taxon>
        <taxon>Planctomycetia</taxon>
        <taxon>Planctomycetales</taxon>
        <taxon>Planctomycetaceae</taxon>
        <taxon>Rubinisphaera</taxon>
    </lineage>
</organism>
<evidence type="ECO:0000256" key="1">
    <source>
        <dbReference type="SAM" id="MobiDB-lite"/>
    </source>
</evidence>
<gene>
    <name evidence="2" type="ORF">Pan54_39650</name>
</gene>
<evidence type="ECO:0008006" key="4">
    <source>
        <dbReference type="Google" id="ProtNLM"/>
    </source>
</evidence>
<dbReference type="EMBL" id="SJPG01000001">
    <property type="protein sequence ID" value="TWT63212.1"/>
    <property type="molecule type" value="Genomic_DNA"/>
</dbReference>
<protein>
    <recommendedName>
        <fullName evidence="4">HK97 gp10 family phage protein</fullName>
    </recommendedName>
</protein>
<feature type="region of interest" description="Disordered" evidence="1">
    <location>
        <begin position="109"/>
        <end position="128"/>
    </location>
</feature>